<comment type="caution">
    <text evidence="2">The sequence shown here is derived from an EMBL/GenBank/DDBJ whole genome shotgun (WGS) entry which is preliminary data.</text>
</comment>
<dbReference type="EMBL" id="QFNF01000001">
    <property type="protein sequence ID" value="PZO81126.1"/>
    <property type="molecule type" value="Genomic_DNA"/>
</dbReference>
<evidence type="ECO:0000256" key="1">
    <source>
        <dbReference type="SAM" id="MobiDB-lite"/>
    </source>
</evidence>
<feature type="region of interest" description="Disordered" evidence="1">
    <location>
        <begin position="19"/>
        <end position="80"/>
    </location>
</feature>
<organism evidence="2 3">
    <name type="scientific">Sphingomonas hengshuiensis</name>
    <dbReference type="NCBI Taxonomy" id="1609977"/>
    <lineage>
        <taxon>Bacteria</taxon>
        <taxon>Pseudomonadati</taxon>
        <taxon>Pseudomonadota</taxon>
        <taxon>Alphaproteobacteria</taxon>
        <taxon>Sphingomonadales</taxon>
        <taxon>Sphingomonadaceae</taxon>
        <taxon>Sphingomonas</taxon>
    </lineage>
</organism>
<sequence>MMRGVALLAIAVVLAGCGQRSDLRPRQNASLPPAPYGATATPTPAELLDPTTQQRPSRSDELLTESKARGDDPFALPPTR</sequence>
<dbReference type="Proteomes" id="UP000248614">
    <property type="component" value="Unassembled WGS sequence"/>
</dbReference>
<name>A0A2W4ZHH8_9SPHN</name>
<dbReference type="PROSITE" id="PS51257">
    <property type="entry name" value="PROKAR_LIPOPROTEIN"/>
    <property type="match status" value="1"/>
</dbReference>
<accession>A0A2W4ZHH8</accession>
<proteinExistence type="predicted"/>
<evidence type="ECO:0000313" key="3">
    <source>
        <dbReference type="Proteomes" id="UP000248614"/>
    </source>
</evidence>
<dbReference type="AlphaFoldDB" id="A0A2W4ZHH8"/>
<feature type="compositionally biased region" description="Basic and acidic residues" evidence="1">
    <location>
        <begin position="57"/>
        <end position="72"/>
    </location>
</feature>
<protein>
    <submittedName>
        <fullName evidence="2">Uncharacterized protein</fullName>
    </submittedName>
</protein>
<reference evidence="2 3" key="1">
    <citation type="submission" date="2017-08" db="EMBL/GenBank/DDBJ databases">
        <title>Infants hospitalized years apart are colonized by the same room-sourced microbial strains.</title>
        <authorList>
            <person name="Brooks B."/>
            <person name="Olm M.R."/>
            <person name="Firek B.A."/>
            <person name="Baker R."/>
            <person name="Thomas B.C."/>
            <person name="Morowitz M.J."/>
            <person name="Banfield J.F."/>
        </authorList>
    </citation>
    <scope>NUCLEOTIDE SEQUENCE [LARGE SCALE GENOMIC DNA]</scope>
    <source>
        <strain evidence="2">S2_018_000_R3_110</strain>
    </source>
</reference>
<feature type="compositionally biased region" description="Low complexity" evidence="1">
    <location>
        <begin position="36"/>
        <end position="45"/>
    </location>
</feature>
<evidence type="ECO:0000313" key="2">
    <source>
        <dbReference type="EMBL" id="PZO81126.1"/>
    </source>
</evidence>
<gene>
    <name evidence="2" type="ORF">DI632_00705</name>
</gene>